<proteinExistence type="predicted"/>
<dbReference type="RefSeq" id="WP_036836058.1">
    <property type="nucleotide sequence ID" value="NZ_AVPG01000031.1"/>
</dbReference>
<dbReference type="Proteomes" id="UP000030401">
    <property type="component" value="Unassembled WGS sequence"/>
</dbReference>
<dbReference type="eggNOG" id="ENOG5031A90">
    <property type="taxonomic scope" value="Bacteria"/>
</dbReference>
<protein>
    <recommendedName>
        <fullName evidence="3">DUF3939 domain-containing protein</fullName>
    </recommendedName>
</protein>
<dbReference type="InterPro" id="IPR025071">
    <property type="entry name" value="DUF3939"/>
</dbReference>
<name>A0A0A5HME2_9BACI</name>
<keyword evidence="2" id="KW-1185">Reference proteome</keyword>
<dbReference type="AlphaFoldDB" id="A0A0A5HME2"/>
<evidence type="ECO:0000313" key="2">
    <source>
        <dbReference type="Proteomes" id="UP000030401"/>
    </source>
</evidence>
<dbReference type="Pfam" id="PF13075">
    <property type="entry name" value="DUF3939"/>
    <property type="match status" value="1"/>
</dbReference>
<reference evidence="1 2" key="1">
    <citation type="submission" date="2013-08" db="EMBL/GenBank/DDBJ databases">
        <authorList>
            <person name="Huang J."/>
            <person name="Wang G."/>
        </authorList>
    </citation>
    <scope>NUCLEOTIDE SEQUENCE [LARGE SCALE GENOMIC DNA]</scope>
    <source>
        <strain evidence="1 2">JSM 072002</strain>
    </source>
</reference>
<dbReference type="EMBL" id="AVPG01000031">
    <property type="protein sequence ID" value="KGX84797.1"/>
    <property type="molecule type" value="Genomic_DNA"/>
</dbReference>
<dbReference type="STRING" id="1385512.N784_11945"/>
<organism evidence="1 2">
    <name type="scientific">Pontibacillus litoralis JSM 072002</name>
    <dbReference type="NCBI Taxonomy" id="1385512"/>
    <lineage>
        <taxon>Bacteria</taxon>
        <taxon>Bacillati</taxon>
        <taxon>Bacillota</taxon>
        <taxon>Bacilli</taxon>
        <taxon>Bacillales</taxon>
        <taxon>Bacillaceae</taxon>
        <taxon>Pontibacillus</taxon>
    </lineage>
</organism>
<evidence type="ECO:0000313" key="1">
    <source>
        <dbReference type="EMBL" id="KGX84797.1"/>
    </source>
</evidence>
<comment type="caution">
    <text evidence="1">The sequence shown here is derived from an EMBL/GenBank/DDBJ whole genome shotgun (WGS) entry which is preliminary data.</text>
</comment>
<evidence type="ECO:0008006" key="3">
    <source>
        <dbReference type="Google" id="ProtNLM"/>
    </source>
</evidence>
<gene>
    <name evidence="1" type="ORF">N784_11945</name>
</gene>
<dbReference type="OrthoDB" id="2352834at2"/>
<accession>A0A0A5HME2</accession>
<sequence>MWGKWKRKQQRKKEENKERHVLNQRNVSLLELRQAIYRYMNNLPDGIELQTIINEDNTIDYELLSPYLGAIPIETYYMSKETYEVFEEHDYHLVLDIDRIQQAVDKYMKQMSELPVIEGDPFNKVNFYKLEKAGLLKERPDRVFYMTEDEYMITHRQPERK</sequence>